<reference evidence="1" key="1">
    <citation type="journal article" date="2015" name="Nature">
        <title>Complex archaea that bridge the gap between prokaryotes and eukaryotes.</title>
        <authorList>
            <person name="Spang A."/>
            <person name="Saw J.H."/>
            <person name="Jorgensen S.L."/>
            <person name="Zaremba-Niedzwiedzka K."/>
            <person name="Martijn J."/>
            <person name="Lind A.E."/>
            <person name="van Eijk R."/>
            <person name="Schleper C."/>
            <person name="Guy L."/>
            <person name="Ettema T.J."/>
        </authorList>
    </citation>
    <scope>NUCLEOTIDE SEQUENCE</scope>
</reference>
<evidence type="ECO:0000313" key="1">
    <source>
        <dbReference type="EMBL" id="KKL07843.1"/>
    </source>
</evidence>
<sequence>MIEMTKKIREGLEESKKQMRERCIIVLREQKRKLIGAFLGELEKRISKYKHINTLNDSLIDLHRKYKKLIE</sequence>
<accession>A0A0F9D6X8</accession>
<gene>
    <name evidence="1" type="ORF">LCGC14_2581890</name>
</gene>
<comment type="caution">
    <text evidence="1">The sequence shown here is derived from an EMBL/GenBank/DDBJ whole genome shotgun (WGS) entry which is preliminary data.</text>
</comment>
<organism evidence="1">
    <name type="scientific">marine sediment metagenome</name>
    <dbReference type="NCBI Taxonomy" id="412755"/>
    <lineage>
        <taxon>unclassified sequences</taxon>
        <taxon>metagenomes</taxon>
        <taxon>ecological metagenomes</taxon>
    </lineage>
</organism>
<proteinExistence type="predicted"/>
<dbReference type="EMBL" id="LAZR01043124">
    <property type="protein sequence ID" value="KKL07843.1"/>
    <property type="molecule type" value="Genomic_DNA"/>
</dbReference>
<name>A0A0F9D6X8_9ZZZZ</name>
<protein>
    <submittedName>
        <fullName evidence="1">Uncharacterized protein</fullName>
    </submittedName>
</protein>
<dbReference type="AlphaFoldDB" id="A0A0F9D6X8"/>